<feature type="signal peptide" evidence="7">
    <location>
        <begin position="1"/>
        <end position="32"/>
    </location>
</feature>
<feature type="binding site" evidence="3">
    <location>
        <position position="434"/>
    </location>
    <ligand>
        <name>Zn(2+)</name>
        <dbReference type="ChEBI" id="CHEBI:29105"/>
        <label>1</label>
    </ligand>
</feature>
<comment type="cofactor">
    <cofactor evidence="3">
        <name>Mg(2+)</name>
        <dbReference type="ChEBI" id="CHEBI:18420"/>
    </cofactor>
    <text evidence="3">Binds 1 Mg(2+) ion.</text>
</comment>
<keyword evidence="3" id="KW-0862">Zinc</keyword>
<keyword evidence="3" id="KW-0479">Metal-binding</keyword>
<dbReference type="Gene3D" id="3.40.720.10">
    <property type="entry name" value="Alkaline Phosphatase, subunit A"/>
    <property type="match status" value="1"/>
</dbReference>
<feature type="binding site" evidence="3">
    <location>
        <position position="352"/>
    </location>
    <ligand>
        <name>Zn(2+)</name>
        <dbReference type="ChEBI" id="CHEBI:29105"/>
        <label>2</label>
    </ligand>
</feature>
<evidence type="ECO:0000256" key="6">
    <source>
        <dbReference type="SAM" id="MobiDB-lite"/>
    </source>
</evidence>
<proteinExistence type="inferred from homology"/>
<reference evidence="8 9" key="1">
    <citation type="submission" date="2020-05" db="EMBL/GenBank/DDBJ databases">
        <title>Nakamurella sp. DB0629 isolated from air conditioner.</title>
        <authorList>
            <person name="Kim D.H."/>
            <person name="Kim D.-U."/>
        </authorList>
    </citation>
    <scope>NUCLEOTIDE SEQUENCE [LARGE SCALE GENOMIC DNA]</scope>
    <source>
        <strain evidence="8 9">DB0629</strain>
    </source>
</reference>
<keyword evidence="3" id="KW-0460">Magnesium</keyword>
<dbReference type="SUPFAM" id="SSF53649">
    <property type="entry name" value="Alkaline phosphatase-like"/>
    <property type="match status" value="1"/>
</dbReference>
<feature type="binding site" evidence="3">
    <location>
        <position position="343"/>
    </location>
    <ligand>
        <name>Mg(2+)</name>
        <dbReference type="ChEBI" id="CHEBI:18420"/>
    </ligand>
</feature>
<feature type="chain" id="PRO_5032598351" evidence="7">
    <location>
        <begin position="33"/>
        <end position="565"/>
    </location>
</feature>
<dbReference type="PRINTS" id="PR00113">
    <property type="entry name" value="ALKPHPHTASE"/>
</dbReference>
<dbReference type="NCBIfam" id="NF007810">
    <property type="entry name" value="PRK10518.1"/>
    <property type="match status" value="1"/>
</dbReference>
<feature type="binding site" evidence="3">
    <location>
        <position position="348"/>
    </location>
    <ligand>
        <name>Zn(2+)</name>
        <dbReference type="ChEBI" id="CHEBI:29105"/>
        <label>2</label>
    </ligand>
</feature>
<dbReference type="Pfam" id="PF00245">
    <property type="entry name" value="Alk_phosphatase"/>
    <property type="match status" value="1"/>
</dbReference>
<keyword evidence="1" id="KW-0597">Phosphoprotein</keyword>
<accession>A0A849A720</accession>
<dbReference type="Proteomes" id="UP000562984">
    <property type="component" value="Unassembled WGS sequence"/>
</dbReference>
<keyword evidence="7" id="KW-0732">Signal</keyword>
<dbReference type="InterPro" id="IPR001952">
    <property type="entry name" value="Alkaline_phosphatase"/>
</dbReference>
<sequence>MSIKATSVRRRTVVVGVATAMAAAAVATPVLAARSDSLADHGGATRLDGDNTNNVRQAIKGGKARNVILLIGDGMGSSELTIARNYEYGAAGRLPGLDSLPLSGQYTTYSLTKAGKPDYDPDSASTGSAWATGTKTYDGAISVDIKGAPQKSMLEIAKANGLRTGNVSTAEIQDATPAVQMAHVTARSCYGPSATLKTCSSNAIENGGAGSITEQIINTRADVTLGGGAATFNEKATAGKYAGQTLLDQATSRGYQVVNNKAGLDAVTAANQDQPLLGLFSSGNMPVRWVGPESTTDGGKKDPARCQPNPARPDTQPSLADMTSKAIELLQAKQGKGFFLQVEGASIDKQDHAANACGQIGETIDLDEAVQAAMDFAKRDGNTTVLVTADHSHTSQIVEAGSVTPGLTANLLTNEGSPMTINYATAAKGGSQQHTGAELPVVGYGPQAANVVGLIDQTDMFFIMSRALGLQSDPAELSKNAKVTVAPRSPKAGAGVVVEASKFYGDTSVRSTMVGGGNTVDLGVTELNNGAATGYGTAPSKPGKYQLEVTGEQSGKKVTLTVQVR</sequence>
<dbReference type="InterPro" id="IPR006311">
    <property type="entry name" value="TAT_signal"/>
</dbReference>
<feature type="binding site" evidence="3">
    <location>
        <position position="73"/>
    </location>
    <ligand>
        <name>Zn(2+)</name>
        <dbReference type="ChEBI" id="CHEBI:29105"/>
        <label>2</label>
    </ligand>
</feature>
<dbReference type="PANTHER" id="PTHR11596:SF5">
    <property type="entry name" value="ALKALINE PHOSPHATASE"/>
    <property type="match status" value="1"/>
</dbReference>
<dbReference type="SMART" id="SM00098">
    <property type="entry name" value="alkPPc"/>
    <property type="match status" value="1"/>
</dbReference>
<protein>
    <submittedName>
        <fullName evidence="8">Alkaline phosphatase</fullName>
        <ecNumber evidence="8">3.1.3.1</ecNumber>
    </submittedName>
</protein>
<evidence type="ECO:0000256" key="1">
    <source>
        <dbReference type="ARBA" id="ARBA00022553"/>
    </source>
</evidence>
<keyword evidence="8" id="KW-0378">Hydrolase</keyword>
<comment type="cofactor">
    <cofactor evidence="3">
        <name>Zn(2+)</name>
        <dbReference type="ChEBI" id="CHEBI:29105"/>
    </cofactor>
    <text evidence="3">Binds 2 Zn(2+) ions.</text>
</comment>
<dbReference type="InterPro" id="IPR017850">
    <property type="entry name" value="Alkaline_phosphatase_core_sf"/>
</dbReference>
<feature type="binding site" evidence="3">
    <location>
        <position position="391"/>
    </location>
    <ligand>
        <name>Zn(2+)</name>
        <dbReference type="ChEBI" id="CHEBI:29105"/>
        <label>2</label>
    </ligand>
</feature>
<evidence type="ECO:0000256" key="5">
    <source>
        <dbReference type="RuleBase" id="RU003946"/>
    </source>
</evidence>
<evidence type="ECO:0000256" key="7">
    <source>
        <dbReference type="SAM" id="SignalP"/>
    </source>
</evidence>
<evidence type="ECO:0000313" key="8">
    <source>
        <dbReference type="EMBL" id="NNG34908.1"/>
    </source>
</evidence>
<dbReference type="PROSITE" id="PS51318">
    <property type="entry name" value="TAT"/>
    <property type="match status" value="1"/>
</dbReference>
<dbReference type="CDD" id="cd16012">
    <property type="entry name" value="ALP"/>
    <property type="match status" value="1"/>
</dbReference>
<organism evidence="8 9">
    <name type="scientific">Nakamurella aerolata</name>
    <dbReference type="NCBI Taxonomy" id="1656892"/>
    <lineage>
        <taxon>Bacteria</taxon>
        <taxon>Bacillati</taxon>
        <taxon>Actinomycetota</taxon>
        <taxon>Actinomycetes</taxon>
        <taxon>Nakamurellales</taxon>
        <taxon>Nakamurellaceae</taxon>
        <taxon>Nakamurella</taxon>
    </lineage>
</organism>
<keyword evidence="9" id="KW-1185">Reference proteome</keyword>
<feature type="region of interest" description="Disordered" evidence="6">
    <location>
        <begin position="292"/>
        <end position="318"/>
    </location>
</feature>
<feature type="binding site" evidence="3">
    <location>
        <position position="176"/>
    </location>
    <ligand>
        <name>Mg(2+)</name>
        <dbReference type="ChEBI" id="CHEBI:18420"/>
    </ligand>
</feature>
<keyword evidence="4" id="KW-1015">Disulfide bond</keyword>
<feature type="binding site" evidence="3">
    <location>
        <position position="174"/>
    </location>
    <ligand>
        <name>Mg(2+)</name>
        <dbReference type="ChEBI" id="CHEBI:18420"/>
    </ligand>
</feature>
<feature type="active site" description="Phosphoserine intermediate" evidence="2">
    <location>
        <position position="123"/>
    </location>
</feature>
<dbReference type="EC" id="3.1.3.1" evidence="8"/>
<dbReference type="GO" id="GO:0046872">
    <property type="term" value="F:metal ion binding"/>
    <property type="evidence" value="ECO:0007669"/>
    <property type="project" value="UniProtKB-KW"/>
</dbReference>
<feature type="disulfide bond" evidence="4">
    <location>
        <begin position="306"/>
        <end position="357"/>
    </location>
</feature>
<comment type="caution">
    <text evidence="8">The sequence shown here is derived from an EMBL/GenBank/DDBJ whole genome shotgun (WGS) entry which is preliminary data.</text>
</comment>
<dbReference type="EMBL" id="JABEND010000002">
    <property type="protein sequence ID" value="NNG34908.1"/>
    <property type="molecule type" value="Genomic_DNA"/>
</dbReference>
<feature type="disulfide bond" evidence="4">
    <location>
        <begin position="189"/>
        <end position="199"/>
    </location>
</feature>
<feature type="binding site" evidence="3">
    <location>
        <position position="390"/>
    </location>
    <ligand>
        <name>Zn(2+)</name>
        <dbReference type="ChEBI" id="CHEBI:29105"/>
        <label>2</label>
    </ligand>
</feature>
<evidence type="ECO:0000256" key="4">
    <source>
        <dbReference type="PIRSR" id="PIRSR601952-3"/>
    </source>
</evidence>
<gene>
    <name evidence="8" type="primary">phoA</name>
    <name evidence="8" type="ORF">HKD39_04075</name>
</gene>
<comment type="similarity">
    <text evidence="5">Belongs to the alkaline phosphatase family.</text>
</comment>
<dbReference type="GO" id="GO:0004035">
    <property type="term" value="F:alkaline phosphatase activity"/>
    <property type="evidence" value="ECO:0007669"/>
    <property type="project" value="UniProtKB-EC"/>
</dbReference>
<evidence type="ECO:0000256" key="2">
    <source>
        <dbReference type="PIRSR" id="PIRSR601952-1"/>
    </source>
</evidence>
<name>A0A849A720_9ACTN</name>
<evidence type="ECO:0000256" key="3">
    <source>
        <dbReference type="PIRSR" id="PIRSR601952-2"/>
    </source>
</evidence>
<evidence type="ECO:0000313" key="9">
    <source>
        <dbReference type="Proteomes" id="UP000562984"/>
    </source>
</evidence>
<dbReference type="AlphaFoldDB" id="A0A849A720"/>
<dbReference type="PANTHER" id="PTHR11596">
    <property type="entry name" value="ALKALINE PHOSPHATASE"/>
    <property type="match status" value="1"/>
</dbReference>